<keyword evidence="10" id="KW-1185">Reference proteome</keyword>
<dbReference type="InterPro" id="IPR029045">
    <property type="entry name" value="ClpP/crotonase-like_dom_sf"/>
</dbReference>
<dbReference type="SUPFAM" id="SSF52096">
    <property type="entry name" value="ClpP/crotonase"/>
    <property type="match status" value="2"/>
</dbReference>
<feature type="domain" description="Peptidase S49" evidence="8">
    <location>
        <begin position="374"/>
        <end position="524"/>
    </location>
</feature>
<evidence type="ECO:0000256" key="2">
    <source>
        <dbReference type="ARBA" id="ARBA00008683"/>
    </source>
</evidence>
<organism evidence="9 10">
    <name type="scientific">Stigmatella ashevillensis</name>
    <dbReference type="NCBI Taxonomy" id="2995309"/>
    <lineage>
        <taxon>Bacteria</taxon>
        <taxon>Pseudomonadati</taxon>
        <taxon>Myxococcota</taxon>
        <taxon>Myxococcia</taxon>
        <taxon>Myxococcales</taxon>
        <taxon>Cystobacterineae</taxon>
        <taxon>Archangiaceae</taxon>
        <taxon>Stigmatella</taxon>
    </lineage>
</organism>
<feature type="region of interest" description="Disordered" evidence="7">
    <location>
        <begin position="257"/>
        <end position="278"/>
    </location>
</feature>
<dbReference type="Pfam" id="PF01343">
    <property type="entry name" value="Peptidase_S49"/>
    <property type="match status" value="2"/>
</dbReference>
<dbReference type="CDD" id="cd07018">
    <property type="entry name" value="S49_SppA_67K_type"/>
    <property type="match status" value="1"/>
</dbReference>
<evidence type="ECO:0000256" key="4">
    <source>
        <dbReference type="ARBA" id="ARBA00022801"/>
    </source>
</evidence>
<dbReference type="NCBIfam" id="TIGR00706">
    <property type="entry name" value="SppA_dom"/>
    <property type="match status" value="1"/>
</dbReference>
<dbReference type="Proteomes" id="UP001221838">
    <property type="component" value="Unassembled WGS sequence"/>
</dbReference>
<dbReference type="PANTHER" id="PTHR33209:SF2">
    <property type="entry name" value="CHROMOSOME UNDETERMINED SCAFFOLD_55, WHOLE GENOME SHOTGUN SEQUENCE"/>
    <property type="match status" value="1"/>
</dbReference>
<evidence type="ECO:0000259" key="8">
    <source>
        <dbReference type="Pfam" id="PF01343"/>
    </source>
</evidence>
<dbReference type="InterPro" id="IPR047272">
    <property type="entry name" value="S49_SppA_C"/>
</dbReference>
<evidence type="ECO:0000313" key="10">
    <source>
        <dbReference type="Proteomes" id="UP001221838"/>
    </source>
</evidence>
<dbReference type="EMBL" id="JAQNDM010000002">
    <property type="protein sequence ID" value="MDC0707638.1"/>
    <property type="molecule type" value="Genomic_DNA"/>
</dbReference>
<keyword evidence="6" id="KW-0472">Membrane</keyword>
<dbReference type="InterPro" id="IPR047217">
    <property type="entry name" value="S49_SppA_67K_type_N"/>
</dbReference>
<dbReference type="RefSeq" id="WP_272134875.1">
    <property type="nucleotide sequence ID" value="NZ_JAQNDM010000002.1"/>
</dbReference>
<keyword evidence="3" id="KW-0645">Protease</keyword>
<dbReference type="InterPro" id="IPR002142">
    <property type="entry name" value="Peptidase_S49"/>
</dbReference>
<evidence type="ECO:0000256" key="1">
    <source>
        <dbReference type="ARBA" id="ARBA00004370"/>
    </source>
</evidence>
<comment type="caution">
    <text evidence="9">The sequence shown here is derived from an EMBL/GenBank/DDBJ whole genome shotgun (WGS) entry which is preliminary data.</text>
</comment>
<accession>A0ABT5D3E8</accession>
<reference evidence="9 10" key="1">
    <citation type="submission" date="2022-11" db="EMBL/GenBank/DDBJ databases">
        <title>Minimal conservation of predation-associated metabolite biosynthetic gene clusters underscores biosynthetic potential of Myxococcota including descriptions for ten novel species: Archangium lansinium sp. nov., Myxococcus landrumus sp. nov., Nannocystis bai.</title>
        <authorList>
            <person name="Ahearne A."/>
            <person name="Stevens C."/>
            <person name="Dowd S."/>
        </authorList>
    </citation>
    <scope>NUCLEOTIDE SEQUENCE [LARGE SCALE GENOMIC DNA]</scope>
    <source>
        <strain evidence="9 10">NCWAL01</strain>
    </source>
</reference>
<gene>
    <name evidence="9" type="primary">sppA</name>
    <name evidence="9" type="ORF">POL68_04075</name>
</gene>
<keyword evidence="4" id="KW-0378">Hydrolase</keyword>
<protein>
    <submittedName>
        <fullName evidence="9">Signal peptide peptidase SppA</fullName>
    </submittedName>
</protein>
<dbReference type="InterPro" id="IPR004635">
    <property type="entry name" value="Pept_S49_SppA"/>
</dbReference>
<dbReference type="InterPro" id="IPR004634">
    <property type="entry name" value="Pept_S49_pIV"/>
</dbReference>
<evidence type="ECO:0000256" key="5">
    <source>
        <dbReference type="ARBA" id="ARBA00022825"/>
    </source>
</evidence>
<dbReference type="PIRSF" id="PIRSF001217">
    <property type="entry name" value="Protease_4_SppA"/>
    <property type="match status" value="1"/>
</dbReference>
<dbReference type="Gene3D" id="6.20.330.10">
    <property type="match status" value="1"/>
</dbReference>
<feature type="compositionally biased region" description="Basic and acidic residues" evidence="7">
    <location>
        <begin position="257"/>
        <end position="272"/>
    </location>
</feature>
<evidence type="ECO:0000256" key="6">
    <source>
        <dbReference type="ARBA" id="ARBA00023136"/>
    </source>
</evidence>
<evidence type="ECO:0000256" key="7">
    <source>
        <dbReference type="SAM" id="MobiDB-lite"/>
    </source>
</evidence>
<name>A0ABT5D3E8_9BACT</name>
<dbReference type="PANTHER" id="PTHR33209">
    <property type="entry name" value="PROTEASE 4"/>
    <property type="match status" value="1"/>
</dbReference>
<evidence type="ECO:0000313" key="9">
    <source>
        <dbReference type="EMBL" id="MDC0707638.1"/>
    </source>
</evidence>
<evidence type="ECO:0000256" key="3">
    <source>
        <dbReference type="ARBA" id="ARBA00022670"/>
    </source>
</evidence>
<dbReference type="Gene3D" id="3.90.226.10">
    <property type="entry name" value="2-enoyl-CoA Hydratase, Chain A, domain 1"/>
    <property type="match status" value="2"/>
</dbReference>
<comment type="similarity">
    <text evidence="2">Belongs to the peptidase S49 family.</text>
</comment>
<sequence length="578" mass="62476">MVRLVFVALANLLLLIRTLLGLPFRLLASRHRPAYVRFRLSGDMAYRERRRSRWRWGLRGAPPEPATVSSLESFREALGLLAKDPEVKGILLELEGLAVSSAKKDELVKQLLAFRSAGKRVVGWAVSVDNLGFQVLCAADEVLLAPAGRVDLVGYAAEATALGEGLARVGIQAHFVRRGAYKTAPELFTHERVSDIQQQTMEAFLDERYAELVNAIARGRKRSAEEAKALIDAGPYSAQRAVTAGLVDALCSEAELPARLDTRPPKEKKQGEDEPEEPLEAMESWLAALPFPPVKWRPVRRRPKLGLVSLSGMIVSGRGSHGPIGPKTAGSEAVVKAVRAAGRDKRAKAVVLYINSPGGSALASEIILEAIQRVARKKPVIAYVDQVAASGGYMAALGAQEIWSSPHAVVGSIGVFAGKFEASGLLEHLGIHRTLLTRGDNAGIFSVSRGFTPHERASLEAEVEETYQAFLAHVAKARGRTKEEIHERGEGRVFSGTRGLAAGLVDRLGSFEDACRHALERAGVKTEHFELAIYGGGDRRASLLQLLLSGARTHLYAFCPTAWSLTGQGPLTPGEPLD</sequence>
<dbReference type="CDD" id="cd07023">
    <property type="entry name" value="S49_Sppa_N_C"/>
    <property type="match status" value="1"/>
</dbReference>
<keyword evidence="5" id="KW-0720">Serine protease</keyword>
<proteinExistence type="inferred from homology"/>
<feature type="domain" description="Peptidase S49" evidence="8">
    <location>
        <begin position="114"/>
        <end position="260"/>
    </location>
</feature>
<comment type="subcellular location">
    <subcellularLocation>
        <location evidence="1">Membrane</location>
    </subcellularLocation>
</comment>